<gene>
    <name evidence="1" type="ORF">H9964_06215</name>
</gene>
<protein>
    <submittedName>
        <fullName evidence="1">Uncharacterized protein</fullName>
    </submittedName>
</protein>
<dbReference type="Proteomes" id="UP000824102">
    <property type="component" value="Unassembled WGS sequence"/>
</dbReference>
<dbReference type="AlphaFoldDB" id="A0A9D2G6J5"/>
<evidence type="ECO:0000313" key="2">
    <source>
        <dbReference type="Proteomes" id="UP000824102"/>
    </source>
</evidence>
<reference evidence="1" key="1">
    <citation type="journal article" date="2021" name="PeerJ">
        <title>Extensive microbial diversity within the chicken gut microbiome revealed by metagenomics and culture.</title>
        <authorList>
            <person name="Gilroy R."/>
            <person name="Ravi A."/>
            <person name="Getino M."/>
            <person name="Pursley I."/>
            <person name="Horton D.L."/>
            <person name="Alikhan N.F."/>
            <person name="Baker D."/>
            <person name="Gharbi K."/>
            <person name="Hall N."/>
            <person name="Watson M."/>
            <person name="Adriaenssens E.M."/>
            <person name="Foster-Nyarko E."/>
            <person name="Jarju S."/>
            <person name="Secka A."/>
            <person name="Antonio M."/>
            <person name="Oren A."/>
            <person name="Chaudhuri R.R."/>
            <person name="La Ragione R."/>
            <person name="Hildebrand F."/>
            <person name="Pallen M.J."/>
        </authorList>
    </citation>
    <scope>NUCLEOTIDE SEQUENCE</scope>
    <source>
        <strain evidence="1">ChiW7-2402</strain>
    </source>
</reference>
<name>A0A9D2G6J5_9FIRM</name>
<organism evidence="1 2">
    <name type="scientific">Candidatus Gallimonas intestinavium</name>
    <dbReference type="NCBI Taxonomy" id="2838603"/>
    <lineage>
        <taxon>Bacteria</taxon>
        <taxon>Bacillati</taxon>
        <taxon>Bacillota</taxon>
        <taxon>Clostridia</taxon>
        <taxon>Candidatus Gallimonas</taxon>
    </lineage>
</organism>
<proteinExistence type="predicted"/>
<comment type="caution">
    <text evidence="1">The sequence shown here is derived from an EMBL/GenBank/DDBJ whole genome shotgun (WGS) entry which is preliminary data.</text>
</comment>
<evidence type="ECO:0000313" key="1">
    <source>
        <dbReference type="EMBL" id="HIZ73156.1"/>
    </source>
</evidence>
<dbReference type="EMBL" id="DXBB01000086">
    <property type="protein sequence ID" value="HIZ73156.1"/>
    <property type="molecule type" value="Genomic_DNA"/>
</dbReference>
<reference evidence="1" key="2">
    <citation type="submission" date="2021-04" db="EMBL/GenBank/DDBJ databases">
        <authorList>
            <person name="Gilroy R."/>
        </authorList>
    </citation>
    <scope>NUCLEOTIDE SEQUENCE</scope>
    <source>
        <strain evidence="1">ChiW7-2402</strain>
    </source>
</reference>
<sequence length="217" mass="24333">MNYMAERSLFYYFLMREIGQADVGVFGTVAAMFGAVPEHISRYRALLGDPVLNELLSIDDIEAYRSYLRGYCREADCFGTSGEESEVLDVKSLALQKARQLFGEGGTKATRRYALSQIYERDRTASVLYALELLRFFPGELVTAYAESILEREFDEGKNSDAGLILLSRREERAAELAAKLKSLPEILLRPDVVKELDNMYGGKDHAGLTAKNTIGF</sequence>
<accession>A0A9D2G6J5</accession>